<dbReference type="Pfam" id="PF02424">
    <property type="entry name" value="ApbE"/>
    <property type="match status" value="2"/>
</dbReference>
<evidence type="ECO:0000256" key="5">
    <source>
        <dbReference type="ARBA" id="ARBA00022679"/>
    </source>
</evidence>
<reference evidence="11" key="1">
    <citation type="submission" date="2023-09" db="EMBL/GenBank/DDBJ databases">
        <title>Paucibacter sp. APW11 Genome sequencing and assembly.</title>
        <authorList>
            <person name="Kim I."/>
        </authorList>
    </citation>
    <scope>NUCLEOTIDE SEQUENCE</scope>
    <source>
        <strain evidence="11">APW11</strain>
    </source>
</reference>
<comment type="catalytic activity">
    <reaction evidence="10">
        <text>L-threonyl-[protein] + FAD = FMN-L-threonyl-[protein] + AMP + H(+)</text>
        <dbReference type="Rhea" id="RHEA:36847"/>
        <dbReference type="Rhea" id="RHEA-COMP:11060"/>
        <dbReference type="Rhea" id="RHEA-COMP:11061"/>
        <dbReference type="ChEBI" id="CHEBI:15378"/>
        <dbReference type="ChEBI" id="CHEBI:30013"/>
        <dbReference type="ChEBI" id="CHEBI:57692"/>
        <dbReference type="ChEBI" id="CHEBI:74257"/>
        <dbReference type="ChEBI" id="CHEBI:456215"/>
        <dbReference type="EC" id="2.7.1.180"/>
    </reaction>
</comment>
<keyword evidence="7" id="KW-0274">FAD</keyword>
<dbReference type="RefSeq" id="WP_315648140.1">
    <property type="nucleotide sequence ID" value="NZ_JAVXZY010000001.1"/>
</dbReference>
<organism evidence="11 12">
    <name type="scientific">Roseateles aquae</name>
    <dbReference type="NCBI Taxonomy" id="3077235"/>
    <lineage>
        <taxon>Bacteria</taxon>
        <taxon>Pseudomonadati</taxon>
        <taxon>Pseudomonadota</taxon>
        <taxon>Betaproteobacteria</taxon>
        <taxon>Burkholderiales</taxon>
        <taxon>Sphaerotilaceae</taxon>
        <taxon>Roseateles</taxon>
    </lineage>
</organism>
<keyword evidence="4" id="KW-0285">Flavoprotein</keyword>
<comment type="caution">
    <text evidence="11">The sequence shown here is derived from an EMBL/GenBank/DDBJ whole genome shotgun (WGS) entry which is preliminary data.</text>
</comment>
<evidence type="ECO:0000256" key="2">
    <source>
        <dbReference type="ARBA" id="ARBA00011955"/>
    </source>
</evidence>
<dbReference type="EMBL" id="JAVXZY010000001">
    <property type="protein sequence ID" value="MDT8997889.1"/>
    <property type="molecule type" value="Genomic_DNA"/>
</dbReference>
<dbReference type="Gene3D" id="3.10.520.10">
    <property type="entry name" value="ApbE-like domains"/>
    <property type="match status" value="2"/>
</dbReference>
<evidence type="ECO:0000313" key="12">
    <source>
        <dbReference type="Proteomes" id="UP001246372"/>
    </source>
</evidence>
<evidence type="ECO:0000256" key="4">
    <source>
        <dbReference type="ARBA" id="ARBA00022630"/>
    </source>
</evidence>
<dbReference type="Proteomes" id="UP001246372">
    <property type="component" value="Unassembled WGS sequence"/>
</dbReference>
<dbReference type="SUPFAM" id="SSF143631">
    <property type="entry name" value="ApbE-like"/>
    <property type="match status" value="1"/>
</dbReference>
<keyword evidence="12" id="KW-1185">Reference proteome</keyword>
<keyword evidence="6" id="KW-0479">Metal-binding</keyword>
<keyword evidence="8" id="KW-0460">Magnesium</keyword>
<dbReference type="InterPro" id="IPR024932">
    <property type="entry name" value="ApbE"/>
</dbReference>
<evidence type="ECO:0000256" key="3">
    <source>
        <dbReference type="ARBA" id="ARBA00016337"/>
    </source>
</evidence>
<name>A0ABU3P5N5_9BURK</name>
<evidence type="ECO:0000256" key="1">
    <source>
        <dbReference type="ARBA" id="ARBA00001946"/>
    </source>
</evidence>
<sequence length="256" mass="27079">MSELHDQGADVQRRARPLLGTLVEISLPAEVSPACFEAAFAAIGQVQGALSRFEPDSELSRFHALATGESLALQPLSQRVFAAAAWLQAQSEGLFDISQGSAPQGWRLQGGRLHKLASEVALDLGGLAKGYAVDRAVAALRRCGAAWVAVNAGGDLRVSGPRPVALQLRDEEQGAVRPFAELCNGSFATSCYLPHSRSRLFQAAAGQRSPARHVSVAAPRCLWADALCKIVAASGDASHPLLSRLQAQAWLHGETT</sequence>
<proteinExistence type="predicted"/>
<dbReference type="EC" id="2.7.1.180" evidence="2"/>
<accession>A0ABU3P5N5</accession>
<dbReference type="PANTHER" id="PTHR30040">
    <property type="entry name" value="THIAMINE BIOSYNTHESIS LIPOPROTEIN APBE"/>
    <property type="match status" value="1"/>
</dbReference>
<evidence type="ECO:0000256" key="10">
    <source>
        <dbReference type="ARBA" id="ARBA00048540"/>
    </source>
</evidence>
<evidence type="ECO:0000256" key="9">
    <source>
        <dbReference type="ARBA" id="ARBA00031306"/>
    </source>
</evidence>
<evidence type="ECO:0000256" key="6">
    <source>
        <dbReference type="ARBA" id="ARBA00022723"/>
    </source>
</evidence>
<evidence type="ECO:0000313" key="11">
    <source>
        <dbReference type="EMBL" id="MDT8997889.1"/>
    </source>
</evidence>
<dbReference type="InterPro" id="IPR003374">
    <property type="entry name" value="ApbE-like_sf"/>
</dbReference>
<comment type="cofactor">
    <cofactor evidence="1">
        <name>Mg(2+)</name>
        <dbReference type="ChEBI" id="CHEBI:18420"/>
    </cofactor>
</comment>
<dbReference type="GO" id="GO:0016740">
    <property type="term" value="F:transferase activity"/>
    <property type="evidence" value="ECO:0007669"/>
    <property type="project" value="UniProtKB-KW"/>
</dbReference>
<keyword evidence="5 11" id="KW-0808">Transferase</keyword>
<evidence type="ECO:0000256" key="8">
    <source>
        <dbReference type="ARBA" id="ARBA00022842"/>
    </source>
</evidence>
<dbReference type="PANTHER" id="PTHR30040:SF2">
    <property type="entry name" value="FAD:PROTEIN FMN TRANSFERASE"/>
    <property type="match status" value="1"/>
</dbReference>
<gene>
    <name evidence="11" type="ORF">RQP53_01215</name>
</gene>
<protein>
    <recommendedName>
        <fullName evidence="3">FAD:protein FMN transferase</fullName>
        <ecNumber evidence="2">2.7.1.180</ecNumber>
    </recommendedName>
    <alternativeName>
        <fullName evidence="9">Flavin transferase</fullName>
    </alternativeName>
</protein>
<evidence type="ECO:0000256" key="7">
    <source>
        <dbReference type="ARBA" id="ARBA00022827"/>
    </source>
</evidence>